<evidence type="ECO:0000256" key="7">
    <source>
        <dbReference type="ARBA" id="ARBA00023136"/>
    </source>
</evidence>
<comment type="subcellular location">
    <subcellularLocation>
        <location evidence="2">Cell membrane</location>
        <topology evidence="2">Multi-pass membrane protein</topology>
    </subcellularLocation>
    <subcellularLocation>
        <location evidence="1">Cell projection</location>
        <location evidence="1">Neuron projection</location>
    </subcellularLocation>
</comment>
<dbReference type="RefSeq" id="XP_051774786.1">
    <property type="nucleotide sequence ID" value="XM_051918826.1"/>
</dbReference>
<dbReference type="PRINTS" id="PR00237">
    <property type="entry name" value="GPCRRHODOPSN"/>
</dbReference>
<dbReference type="Pfam" id="PF00001">
    <property type="entry name" value="7tm_1"/>
    <property type="match status" value="1"/>
</dbReference>
<evidence type="ECO:0000259" key="14">
    <source>
        <dbReference type="PROSITE" id="PS50262"/>
    </source>
</evidence>
<feature type="transmembrane region" description="Helical" evidence="13">
    <location>
        <begin position="26"/>
        <end position="50"/>
    </location>
</feature>
<proteinExistence type="inferred from homology"/>
<dbReference type="GeneID" id="114664854"/>
<dbReference type="InterPro" id="IPR000276">
    <property type="entry name" value="GPCR_Rhodpsn"/>
</dbReference>
<keyword evidence="10 12" id="KW-0807">Transducer</keyword>
<evidence type="ECO:0000313" key="16">
    <source>
        <dbReference type="Proteomes" id="UP000694620"/>
    </source>
</evidence>
<keyword evidence="9" id="KW-0325">Glycoprotein</keyword>
<reference evidence="15" key="3">
    <citation type="submission" date="2025-09" db="UniProtKB">
        <authorList>
            <consortium name="Ensembl"/>
        </authorList>
    </citation>
    <scope>IDENTIFICATION</scope>
</reference>
<keyword evidence="16" id="KW-1185">Reference proteome</keyword>
<dbReference type="AlphaFoldDB" id="A0A8C4T1Y8"/>
<dbReference type="PROSITE" id="PS00237">
    <property type="entry name" value="G_PROTEIN_RECEP_F1_1"/>
    <property type="match status" value="1"/>
</dbReference>
<feature type="transmembrane region" description="Helical" evidence="13">
    <location>
        <begin position="62"/>
        <end position="84"/>
    </location>
</feature>
<dbReference type="OrthoDB" id="10011551at2759"/>
<feature type="domain" description="G-protein coupled receptors family 1 profile" evidence="14">
    <location>
        <begin position="42"/>
        <end position="293"/>
    </location>
</feature>
<protein>
    <submittedName>
        <fullName evidence="15">Cannabinoid receptor 2</fullName>
    </submittedName>
</protein>
<evidence type="ECO:0000256" key="4">
    <source>
        <dbReference type="ARBA" id="ARBA00022692"/>
    </source>
</evidence>
<evidence type="ECO:0000256" key="3">
    <source>
        <dbReference type="ARBA" id="ARBA00022475"/>
    </source>
</evidence>
<evidence type="ECO:0000313" key="15">
    <source>
        <dbReference type="Ensembl" id="ENSECRP00000024190.1"/>
    </source>
</evidence>
<evidence type="ECO:0000256" key="10">
    <source>
        <dbReference type="ARBA" id="ARBA00023224"/>
    </source>
</evidence>
<keyword evidence="7 13" id="KW-0472">Membrane</keyword>
<name>A0A8C4T1Y8_ERPCA</name>
<dbReference type="SUPFAM" id="SSF81321">
    <property type="entry name" value="Family A G protein-coupled receptor-like"/>
    <property type="match status" value="1"/>
</dbReference>
<dbReference type="GO" id="GO:0043005">
    <property type="term" value="C:neuron projection"/>
    <property type="evidence" value="ECO:0007669"/>
    <property type="project" value="UniProtKB-SubCell"/>
</dbReference>
<dbReference type="InterPro" id="IPR002230">
    <property type="entry name" value="Cnbnoid_rcpt"/>
</dbReference>
<dbReference type="Ensembl" id="ENSECRT00000024723.1">
    <property type="protein sequence ID" value="ENSECRP00000024190.1"/>
    <property type="gene ID" value="ENSECRG00000016390.1"/>
</dbReference>
<dbReference type="PANTHER" id="PTHR22750">
    <property type="entry name" value="G-PROTEIN COUPLED RECEPTOR"/>
    <property type="match status" value="1"/>
</dbReference>
<evidence type="ECO:0000256" key="9">
    <source>
        <dbReference type="ARBA" id="ARBA00023180"/>
    </source>
</evidence>
<evidence type="ECO:0000256" key="5">
    <source>
        <dbReference type="ARBA" id="ARBA00022989"/>
    </source>
</evidence>
<dbReference type="RefSeq" id="XP_028674983.1">
    <property type="nucleotide sequence ID" value="XM_028819150.2"/>
</dbReference>
<reference evidence="15" key="2">
    <citation type="submission" date="2025-08" db="UniProtKB">
        <authorList>
            <consortium name="Ensembl"/>
        </authorList>
    </citation>
    <scope>IDENTIFICATION</scope>
</reference>
<dbReference type="SMART" id="SM01381">
    <property type="entry name" value="7TM_GPCR_Srsx"/>
    <property type="match status" value="1"/>
</dbReference>
<evidence type="ECO:0000256" key="2">
    <source>
        <dbReference type="ARBA" id="ARBA00004651"/>
    </source>
</evidence>
<dbReference type="PRINTS" id="PR00362">
    <property type="entry name" value="CANNABINOIDR"/>
</dbReference>
<accession>A0A8C4T1Y8</accession>
<dbReference type="Gene3D" id="1.20.1070.10">
    <property type="entry name" value="Rhodopsin 7-helix transmembrane proteins"/>
    <property type="match status" value="1"/>
</dbReference>
<feature type="transmembrane region" description="Helical" evidence="13">
    <location>
        <begin position="240"/>
        <end position="261"/>
    </location>
</feature>
<dbReference type="PROSITE" id="PS50262">
    <property type="entry name" value="G_PROTEIN_RECEP_F1_2"/>
    <property type="match status" value="1"/>
</dbReference>
<gene>
    <name evidence="15" type="primary">CNR2</name>
    <name evidence="15" type="synonym">cnr2</name>
</gene>
<dbReference type="RefSeq" id="XP_051774785.1">
    <property type="nucleotide sequence ID" value="XM_051918825.1"/>
</dbReference>
<keyword evidence="8 12" id="KW-0675">Receptor</keyword>
<comment type="similarity">
    <text evidence="12">Belongs to the G-protein coupled receptor 1 family.</text>
</comment>
<evidence type="ECO:0000256" key="1">
    <source>
        <dbReference type="ARBA" id="ARBA00004487"/>
    </source>
</evidence>
<evidence type="ECO:0000256" key="6">
    <source>
        <dbReference type="ARBA" id="ARBA00023040"/>
    </source>
</evidence>
<feature type="transmembrane region" description="Helical" evidence="13">
    <location>
        <begin position="96"/>
        <end position="121"/>
    </location>
</feature>
<organism evidence="15 16">
    <name type="scientific">Erpetoichthys calabaricus</name>
    <name type="common">Rope fish</name>
    <name type="synonym">Calamoichthys calabaricus</name>
    <dbReference type="NCBI Taxonomy" id="27687"/>
    <lineage>
        <taxon>Eukaryota</taxon>
        <taxon>Metazoa</taxon>
        <taxon>Chordata</taxon>
        <taxon>Craniata</taxon>
        <taxon>Vertebrata</taxon>
        <taxon>Euteleostomi</taxon>
        <taxon>Actinopterygii</taxon>
        <taxon>Polypteriformes</taxon>
        <taxon>Polypteridae</taxon>
        <taxon>Erpetoichthys</taxon>
    </lineage>
</organism>
<dbReference type="Proteomes" id="UP000694620">
    <property type="component" value="Chromosome 14"/>
</dbReference>
<keyword evidence="3" id="KW-1003">Cell membrane</keyword>
<feature type="transmembrane region" description="Helical" evidence="13">
    <location>
        <begin position="273"/>
        <end position="295"/>
    </location>
</feature>
<keyword evidence="5 13" id="KW-1133">Transmembrane helix</keyword>
<evidence type="ECO:0000256" key="12">
    <source>
        <dbReference type="RuleBase" id="RU000688"/>
    </source>
</evidence>
<dbReference type="GO" id="GO:0004949">
    <property type="term" value="F:cannabinoid receptor activity"/>
    <property type="evidence" value="ECO:0007669"/>
    <property type="project" value="InterPro"/>
</dbReference>
<evidence type="ECO:0000256" key="11">
    <source>
        <dbReference type="ARBA" id="ARBA00023273"/>
    </source>
</evidence>
<dbReference type="GO" id="GO:0005886">
    <property type="term" value="C:plasma membrane"/>
    <property type="evidence" value="ECO:0007669"/>
    <property type="project" value="UniProtKB-SubCell"/>
</dbReference>
<sequence length="350" mass="39624">MSSSSSNSAKCLNLTEYMILTDSQRIAVATFCLIVGPLNVIENLTVLFLILISPNLRRKPSYLFISSLATADIFASIFFTFSFVDFHMFKKKDPVGLFLFKLGGVTMAFTTSVGSLLLTAYDRYICIQKPTEYKHIITRKRALVCLLVLWIVNLLISFLPLTGWNCEYLQTAGSELFPYVDKKYLACWVTFAVVQLVLIIYAYSHILCKAHKHTMYMNRHLSQGRTGQARLRMDIKLAKTFGLILTILAFCWSPVLTIMIIDVIGHVNTGQKSVFAFFSMLCLVNCSVNPLIYALRSSEMRKVFQKVVIKCRGQIKTPDSSLVSDSQQRSVKQETVCEIVDKQVIPLKIE</sequence>
<keyword evidence="11" id="KW-0966">Cell projection</keyword>
<dbReference type="GeneTree" id="ENSGT01140000282530"/>
<feature type="transmembrane region" description="Helical" evidence="13">
    <location>
        <begin position="142"/>
        <end position="163"/>
    </location>
</feature>
<keyword evidence="4 12" id="KW-0812">Transmembrane</keyword>
<dbReference type="InterPro" id="IPR017452">
    <property type="entry name" value="GPCR_Rhodpsn_7TM"/>
</dbReference>
<reference evidence="15" key="1">
    <citation type="submission" date="2021-06" db="EMBL/GenBank/DDBJ databases">
        <authorList>
            <consortium name="Wellcome Sanger Institute Data Sharing"/>
        </authorList>
    </citation>
    <scope>NUCLEOTIDE SEQUENCE [LARGE SCALE GENOMIC DNA]</scope>
</reference>
<keyword evidence="6 12" id="KW-0297">G-protein coupled receptor</keyword>
<evidence type="ECO:0000256" key="13">
    <source>
        <dbReference type="SAM" id="Phobius"/>
    </source>
</evidence>
<feature type="transmembrane region" description="Helical" evidence="13">
    <location>
        <begin position="183"/>
        <end position="203"/>
    </location>
</feature>
<evidence type="ECO:0000256" key="8">
    <source>
        <dbReference type="ARBA" id="ARBA00023170"/>
    </source>
</evidence>